<dbReference type="EMBL" id="JMCC02000029">
    <property type="protein sequence ID" value="KIG17015.1"/>
    <property type="molecule type" value="Genomic_DNA"/>
</dbReference>
<gene>
    <name evidence="1" type="ORF">DB30_03612</name>
</gene>
<dbReference type="AlphaFoldDB" id="A0A0C2D5P7"/>
<comment type="caution">
    <text evidence="1">The sequence shown here is derived from an EMBL/GenBank/DDBJ whole genome shotgun (WGS) entry which is preliminary data.</text>
</comment>
<protein>
    <submittedName>
        <fullName evidence="1">Uncharacterized protein</fullName>
    </submittedName>
</protein>
<organism evidence="1 2">
    <name type="scientific">Enhygromyxa salina</name>
    <dbReference type="NCBI Taxonomy" id="215803"/>
    <lineage>
        <taxon>Bacteria</taxon>
        <taxon>Pseudomonadati</taxon>
        <taxon>Myxococcota</taxon>
        <taxon>Polyangia</taxon>
        <taxon>Nannocystales</taxon>
        <taxon>Nannocystaceae</taxon>
        <taxon>Enhygromyxa</taxon>
    </lineage>
</organism>
<evidence type="ECO:0000313" key="2">
    <source>
        <dbReference type="Proteomes" id="UP000031599"/>
    </source>
</evidence>
<evidence type="ECO:0000313" key="1">
    <source>
        <dbReference type="EMBL" id="KIG17015.1"/>
    </source>
</evidence>
<reference evidence="1 2" key="1">
    <citation type="submission" date="2014-12" db="EMBL/GenBank/DDBJ databases">
        <title>Genome assembly of Enhygromyxa salina DSM 15201.</title>
        <authorList>
            <person name="Sharma G."/>
            <person name="Subramanian S."/>
        </authorList>
    </citation>
    <scope>NUCLEOTIDE SEQUENCE [LARGE SCALE GENOMIC DNA]</scope>
    <source>
        <strain evidence="1 2">DSM 15201</strain>
    </source>
</reference>
<name>A0A0C2D5P7_9BACT</name>
<sequence length="44" mass="4906">MGLLLGRGPPRSPCGRGVEVLGRVLDGWLEQQQPPELRLERLLL</sequence>
<proteinExistence type="predicted"/>
<dbReference type="Proteomes" id="UP000031599">
    <property type="component" value="Unassembled WGS sequence"/>
</dbReference>
<accession>A0A0C2D5P7</accession>